<comment type="similarity">
    <text evidence="1 4">Belongs to the D-alanine--D-alanine ligase family.</text>
</comment>
<keyword evidence="6" id="KW-0464">Manganese</keyword>
<dbReference type="NCBIfam" id="NF002378">
    <property type="entry name" value="PRK01372.1"/>
    <property type="match status" value="1"/>
</dbReference>
<feature type="active site" evidence="5">
    <location>
        <position position="17"/>
    </location>
</feature>
<keyword evidence="7" id="KW-0547">Nucleotide-binding</keyword>
<dbReference type="GO" id="GO:0008360">
    <property type="term" value="P:regulation of cell shape"/>
    <property type="evidence" value="ECO:0007669"/>
    <property type="project" value="UniProtKB-KW"/>
</dbReference>
<dbReference type="HAMAP" id="MF_00047">
    <property type="entry name" value="Dala_Dala_lig"/>
    <property type="match status" value="1"/>
</dbReference>
<dbReference type="OrthoDB" id="9813261at2"/>
<dbReference type="GO" id="GO:0008716">
    <property type="term" value="F:D-alanine-D-alanine ligase activity"/>
    <property type="evidence" value="ECO:0007669"/>
    <property type="project" value="UniProtKB-UniRule"/>
</dbReference>
<comment type="function">
    <text evidence="4">Cell wall formation.</text>
</comment>
<feature type="binding site" evidence="6">
    <location>
        <position position="263"/>
    </location>
    <ligand>
        <name>Mg(2+)</name>
        <dbReference type="ChEBI" id="CHEBI:18420"/>
        <label>1</label>
    </ligand>
</feature>
<comment type="subcellular location">
    <subcellularLocation>
        <location evidence="4">Cytoplasm</location>
    </subcellularLocation>
</comment>
<dbReference type="AlphaFoldDB" id="A0A5N6AEU4"/>
<feature type="binding site" evidence="6">
    <location>
        <position position="278"/>
    </location>
    <ligand>
        <name>Mg(2+)</name>
        <dbReference type="ChEBI" id="CHEBI:18420"/>
        <label>2</label>
    </ligand>
</feature>
<keyword evidence="7" id="KW-0067">ATP-binding</keyword>
<dbReference type="UniPathway" id="UPA00219"/>
<dbReference type="PIRSF" id="PIRSF039102">
    <property type="entry name" value="Ddl/VanB"/>
    <property type="match status" value="1"/>
</dbReference>
<keyword evidence="4" id="KW-0573">Peptidoglycan synthesis</keyword>
<evidence type="ECO:0000256" key="7">
    <source>
        <dbReference type="PROSITE-ProRule" id="PRU00409"/>
    </source>
</evidence>
<dbReference type="EC" id="6.3.2.4" evidence="4"/>
<feature type="domain" description="ATP-grasp" evidence="8">
    <location>
        <begin position="103"/>
        <end position="309"/>
    </location>
</feature>
<dbReference type="InterPro" id="IPR011761">
    <property type="entry name" value="ATP-grasp"/>
</dbReference>
<dbReference type="GO" id="GO:0071555">
    <property type="term" value="P:cell wall organization"/>
    <property type="evidence" value="ECO:0007669"/>
    <property type="project" value="UniProtKB-KW"/>
</dbReference>
<evidence type="ECO:0000313" key="9">
    <source>
        <dbReference type="EMBL" id="KAB8166369.1"/>
    </source>
</evidence>
<evidence type="ECO:0000256" key="6">
    <source>
        <dbReference type="PIRSR" id="PIRSR039102-3"/>
    </source>
</evidence>
<keyword evidence="4" id="KW-0963">Cytoplasm</keyword>
<sequence length="324" mass="33126">MSDLERVVVLAGGLSNEREVSLRSGTRVSAALRAAGVEAAVWDVDASLIDELAADPPQVVFPLLHGVAGEDGTVKEILELLGVPYVGAAPGACRTAFDKAVAKEVLSRAGVATPASVTLPKAAFHDLGATAVMARVVERLGLPLFVKPRAGGSAFGVTRVERAEELPGALMTCFGHHDEALVERAVAGTEIAVAVADLGEGPRALPAVEIAADGLYDYAARYTAGAVRFHIPARVPAAVAEEAARVAVRAHQALGLRHLSRTDAIVDAAGGVWVLETNVAPGLTETSTFPLAVEAAGLDFGLFCRELAASAVPSALGAPGAGAR</sequence>
<dbReference type="SUPFAM" id="SSF52440">
    <property type="entry name" value="PreATP-grasp domain"/>
    <property type="match status" value="1"/>
</dbReference>
<comment type="catalytic activity">
    <reaction evidence="4">
        <text>2 D-alanine + ATP = D-alanyl-D-alanine + ADP + phosphate + H(+)</text>
        <dbReference type="Rhea" id="RHEA:11224"/>
        <dbReference type="ChEBI" id="CHEBI:15378"/>
        <dbReference type="ChEBI" id="CHEBI:30616"/>
        <dbReference type="ChEBI" id="CHEBI:43474"/>
        <dbReference type="ChEBI" id="CHEBI:57416"/>
        <dbReference type="ChEBI" id="CHEBI:57822"/>
        <dbReference type="ChEBI" id="CHEBI:456216"/>
        <dbReference type="EC" id="6.3.2.4"/>
    </reaction>
</comment>
<dbReference type="GO" id="GO:0046872">
    <property type="term" value="F:metal ion binding"/>
    <property type="evidence" value="ECO:0007669"/>
    <property type="project" value="UniProtKB-KW"/>
</dbReference>
<dbReference type="GO" id="GO:0005524">
    <property type="term" value="F:ATP binding"/>
    <property type="evidence" value="ECO:0007669"/>
    <property type="project" value="UniProtKB-UniRule"/>
</dbReference>
<evidence type="ECO:0000256" key="3">
    <source>
        <dbReference type="ARBA" id="ARBA00023316"/>
    </source>
</evidence>
<comment type="cofactor">
    <cofactor evidence="6">
        <name>Mg(2+)</name>
        <dbReference type="ChEBI" id="CHEBI:18420"/>
    </cofactor>
    <cofactor evidence="6">
        <name>Mn(2+)</name>
        <dbReference type="ChEBI" id="CHEBI:29035"/>
    </cofactor>
    <text evidence="6">Binds 2 magnesium or manganese ions per subunit.</text>
</comment>
<dbReference type="PANTHER" id="PTHR23132">
    <property type="entry name" value="D-ALANINE--D-ALANINE LIGASE"/>
    <property type="match status" value="1"/>
</dbReference>
<dbReference type="InterPro" id="IPR016185">
    <property type="entry name" value="PreATP-grasp_dom_sf"/>
</dbReference>
<dbReference type="Gene3D" id="3.40.50.20">
    <property type="match status" value="1"/>
</dbReference>
<protein>
    <recommendedName>
        <fullName evidence="4">D-alanine--D-alanine ligase</fullName>
        <ecNumber evidence="4">6.3.2.4</ecNumber>
    </recommendedName>
    <alternativeName>
        <fullName evidence="4">D-Ala-D-Ala ligase</fullName>
    </alternativeName>
    <alternativeName>
        <fullName evidence="4">D-alanylalanine synthetase</fullName>
    </alternativeName>
</protein>
<dbReference type="Gene3D" id="3.30.1490.20">
    <property type="entry name" value="ATP-grasp fold, A domain"/>
    <property type="match status" value="1"/>
</dbReference>
<evidence type="ECO:0000259" key="8">
    <source>
        <dbReference type="PROSITE" id="PS50975"/>
    </source>
</evidence>
<feature type="binding site" evidence="6">
    <location>
        <position position="276"/>
    </location>
    <ligand>
        <name>Mg(2+)</name>
        <dbReference type="ChEBI" id="CHEBI:18420"/>
        <label>2</label>
    </ligand>
</feature>
<name>A0A5N6AEU4_9ACTN</name>
<proteinExistence type="inferred from homology"/>
<dbReference type="GO" id="GO:0005829">
    <property type="term" value="C:cytosol"/>
    <property type="evidence" value="ECO:0007669"/>
    <property type="project" value="TreeGrafter"/>
</dbReference>
<dbReference type="Pfam" id="PF01820">
    <property type="entry name" value="Dala_Dala_lig_N"/>
    <property type="match status" value="1"/>
</dbReference>
<comment type="pathway">
    <text evidence="4">Cell wall biogenesis; peptidoglycan biosynthesis.</text>
</comment>
<reference evidence="9" key="1">
    <citation type="submission" date="2019-10" db="EMBL/GenBank/DDBJ databases">
        <title>Nonomuraea sp. nov., isolated from Phyllanthus amarus.</title>
        <authorList>
            <person name="Klykleung N."/>
            <person name="Tanasupawat S."/>
        </authorList>
    </citation>
    <scope>NUCLEOTIDE SEQUENCE [LARGE SCALE GENOMIC DNA]</scope>
    <source>
        <strain evidence="9">3MP-10</strain>
    </source>
</reference>
<dbReference type="SUPFAM" id="SSF56059">
    <property type="entry name" value="Glutathione synthetase ATP-binding domain-like"/>
    <property type="match status" value="1"/>
</dbReference>
<feature type="active site" evidence="5">
    <location>
        <position position="153"/>
    </location>
</feature>
<keyword evidence="3 4" id="KW-0961">Cell wall biogenesis/degradation</keyword>
<dbReference type="Pfam" id="PF07478">
    <property type="entry name" value="Dala_Dala_lig_C"/>
    <property type="match status" value="1"/>
</dbReference>
<keyword evidence="6" id="KW-0460">Magnesium</keyword>
<dbReference type="Gene3D" id="3.30.470.20">
    <property type="entry name" value="ATP-grasp fold, B domain"/>
    <property type="match status" value="1"/>
</dbReference>
<accession>A0A5N6AEU4</accession>
<keyword evidence="2 4" id="KW-0436">Ligase</keyword>
<dbReference type="Proteomes" id="UP000314251">
    <property type="component" value="Unassembled WGS sequence"/>
</dbReference>
<dbReference type="GO" id="GO:0009252">
    <property type="term" value="P:peptidoglycan biosynthetic process"/>
    <property type="evidence" value="ECO:0007669"/>
    <property type="project" value="UniProtKB-UniRule"/>
</dbReference>
<dbReference type="InterPro" id="IPR011095">
    <property type="entry name" value="Dala_Dala_lig_C"/>
</dbReference>
<keyword evidence="4" id="KW-0133">Cell shape</keyword>
<dbReference type="RefSeq" id="WP_139667494.1">
    <property type="nucleotide sequence ID" value="NZ_VDLY02000006.1"/>
</dbReference>
<evidence type="ECO:0000256" key="5">
    <source>
        <dbReference type="PIRSR" id="PIRSR039102-1"/>
    </source>
</evidence>
<evidence type="ECO:0000256" key="1">
    <source>
        <dbReference type="ARBA" id="ARBA00010871"/>
    </source>
</evidence>
<organism evidence="9 10">
    <name type="scientific">Streptomyces mimosae</name>
    <dbReference type="NCBI Taxonomy" id="2586635"/>
    <lineage>
        <taxon>Bacteria</taxon>
        <taxon>Bacillati</taxon>
        <taxon>Actinomycetota</taxon>
        <taxon>Actinomycetes</taxon>
        <taxon>Kitasatosporales</taxon>
        <taxon>Streptomycetaceae</taxon>
        <taxon>Streptomyces</taxon>
    </lineage>
</organism>
<feature type="active site" evidence="5">
    <location>
        <position position="287"/>
    </location>
</feature>
<keyword evidence="10" id="KW-1185">Reference proteome</keyword>
<dbReference type="EMBL" id="VDLY02000006">
    <property type="protein sequence ID" value="KAB8166369.1"/>
    <property type="molecule type" value="Genomic_DNA"/>
</dbReference>
<evidence type="ECO:0000256" key="4">
    <source>
        <dbReference type="HAMAP-Rule" id="MF_00047"/>
    </source>
</evidence>
<dbReference type="InterPro" id="IPR013815">
    <property type="entry name" value="ATP_grasp_subdomain_1"/>
</dbReference>
<keyword evidence="6" id="KW-0479">Metal-binding</keyword>
<gene>
    <name evidence="4" type="primary">ddl</name>
    <name evidence="9" type="ORF">FH607_011085</name>
</gene>
<dbReference type="PROSITE" id="PS50975">
    <property type="entry name" value="ATP_GRASP"/>
    <property type="match status" value="1"/>
</dbReference>
<dbReference type="PANTHER" id="PTHR23132:SF23">
    <property type="entry name" value="D-ALANINE--D-ALANINE LIGASE B"/>
    <property type="match status" value="1"/>
</dbReference>
<evidence type="ECO:0000256" key="2">
    <source>
        <dbReference type="ARBA" id="ARBA00022598"/>
    </source>
</evidence>
<dbReference type="InterPro" id="IPR011127">
    <property type="entry name" value="Dala_Dala_lig_N"/>
</dbReference>
<feature type="binding site" evidence="6">
    <location>
        <position position="276"/>
    </location>
    <ligand>
        <name>Mg(2+)</name>
        <dbReference type="ChEBI" id="CHEBI:18420"/>
        <label>1</label>
    </ligand>
</feature>
<comment type="caution">
    <text evidence="9">The sequence shown here is derived from an EMBL/GenBank/DDBJ whole genome shotgun (WGS) entry which is preliminary data.</text>
</comment>
<dbReference type="InterPro" id="IPR005905">
    <property type="entry name" value="D_ala_D_ala"/>
</dbReference>
<evidence type="ECO:0000313" key="10">
    <source>
        <dbReference type="Proteomes" id="UP000314251"/>
    </source>
</evidence>